<keyword evidence="5" id="KW-1185">Reference proteome</keyword>
<dbReference type="RefSeq" id="WP_255916763.1">
    <property type="nucleotide sequence ID" value="NZ_JANFQO010000035.1"/>
</dbReference>
<dbReference type="PROSITE" id="PS50110">
    <property type="entry name" value="RESPONSE_REGULATORY"/>
    <property type="match status" value="1"/>
</dbReference>
<feature type="domain" description="Response regulatory" evidence="3">
    <location>
        <begin position="3"/>
        <end position="126"/>
    </location>
</feature>
<dbReference type="Pfam" id="PF00072">
    <property type="entry name" value="Response_reg"/>
    <property type="match status" value="1"/>
</dbReference>
<accession>A0ABT1QZ92</accession>
<dbReference type="Gene3D" id="3.40.50.2300">
    <property type="match status" value="1"/>
</dbReference>
<feature type="modified residue" description="4-aspartylphosphate" evidence="2">
    <location>
        <position position="60"/>
    </location>
</feature>
<keyword evidence="1 2" id="KW-0597">Phosphoprotein</keyword>
<sequence length="184" mass="20771">MYRVLIVDDEPNILTALRRCLSNIPPSMLDGERLELIPANSPEDALQLAVADNYDLVLSDLRMPGINGVDLLAEVAQRQPLCARLLMSGYADLSAIIEAINQAHVFRFIPKPWDDNDLRMAVVQALHYRALLVENQRLADLVRAQQGQLERQSAELRRLEIEHPGITHLKRDETGAIFIDEDDL</sequence>
<organism evidence="4 5">
    <name type="scientific">Tahibacter harae</name>
    <dbReference type="NCBI Taxonomy" id="2963937"/>
    <lineage>
        <taxon>Bacteria</taxon>
        <taxon>Pseudomonadati</taxon>
        <taxon>Pseudomonadota</taxon>
        <taxon>Gammaproteobacteria</taxon>
        <taxon>Lysobacterales</taxon>
        <taxon>Rhodanobacteraceae</taxon>
        <taxon>Tahibacter</taxon>
    </lineage>
</organism>
<dbReference type="SMART" id="SM00448">
    <property type="entry name" value="REC"/>
    <property type="match status" value="1"/>
</dbReference>
<dbReference type="CDD" id="cd17569">
    <property type="entry name" value="REC_HupR-like"/>
    <property type="match status" value="1"/>
</dbReference>
<gene>
    <name evidence="4" type="ORF">NM961_22930</name>
</gene>
<dbReference type="Proteomes" id="UP001165498">
    <property type="component" value="Unassembled WGS sequence"/>
</dbReference>
<evidence type="ECO:0000259" key="3">
    <source>
        <dbReference type="PROSITE" id="PS50110"/>
    </source>
</evidence>
<dbReference type="InterPro" id="IPR011006">
    <property type="entry name" value="CheY-like_superfamily"/>
</dbReference>
<comment type="caution">
    <text evidence="4">The sequence shown here is derived from an EMBL/GenBank/DDBJ whole genome shotgun (WGS) entry which is preliminary data.</text>
</comment>
<reference evidence="4" key="1">
    <citation type="submission" date="2022-07" db="EMBL/GenBank/DDBJ databases">
        <title>Tahibacter sp., a new gammaproteobacterium isolated from the silt sample collected at pig farm.</title>
        <authorList>
            <person name="Chen H."/>
        </authorList>
    </citation>
    <scope>NUCLEOTIDE SEQUENCE</scope>
    <source>
        <strain evidence="4">P2K</strain>
    </source>
</reference>
<dbReference type="PANTHER" id="PTHR44591">
    <property type="entry name" value="STRESS RESPONSE REGULATOR PROTEIN 1"/>
    <property type="match status" value="1"/>
</dbReference>
<evidence type="ECO:0000313" key="5">
    <source>
        <dbReference type="Proteomes" id="UP001165498"/>
    </source>
</evidence>
<dbReference type="InterPro" id="IPR001789">
    <property type="entry name" value="Sig_transdc_resp-reg_receiver"/>
</dbReference>
<protein>
    <submittedName>
        <fullName evidence="4">Response regulator</fullName>
    </submittedName>
</protein>
<evidence type="ECO:0000313" key="4">
    <source>
        <dbReference type="EMBL" id="MCQ4167578.1"/>
    </source>
</evidence>
<dbReference type="PANTHER" id="PTHR44591:SF19">
    <property type="entry name" value="TWO-COMPONENT RESPONSE REGULATOR-RELATED"/>
    <property type="match status" value="1"/>
</dbReference>
<dbReference type="InterPro" id="IPR050595">
    <property type="entry name" value="Bact_response_regulator"/>
</dbReference>
<proteinExistence type="predicted"/>
<evidence type="ECO:0000256" key="2">
    <source>
        <dbReference type="PROSITE-ProRule" id="PRU00169"/>
    </source>
</evidence>
<dbReference type="EMBL" id="JANFQO010000035">
    <property type="protein sequence ID" value="MCQ4167578.1"/>
    <property type="molecule type" value="Genomic_DNA"/>
</dbReference>
<dbReference type="SUPFAM" id="SSF52172">
    <property type="entry name" value="CheY-like"/>
    <property type="match status" value="1"/>
</dbReference>
<evidence type="ECO:0000256" key="1">
    <source>
        <dbReference type="ARBA" id="ARBA00022553"/>
    </source>
</evidence>
<name>A0ABT1QZ92_9GAMM</name>